<dbReference type="EMBL" id="HBFP01009003">
    <property type="protein sequence ID" value="CAD8822060.1"/>
    <property type="molecule type" value="Transcribed_RNA"/>
</dbReference>
<organism evidence="2">
    <name type="scientific">Timspurckia oligopyrenoides</name>
    <dbReference type="NCBI Taxonomy" id="708627"/>
    <lineage>
        <taxon>Eukaryota</taxon>
        <taxon>Rhodophyta</taxon>
        <taxon>Bangiophyceae</taxon>
        <taxon>Porphyridiales</taxon>
        <taxon>Porphyridiaceae</taxon>
        <taxon>Timspurckia</taxon>
    </lineage>
</organism>
<dbReference type="AlphaFoldDB" id="A0A7S1ESZ1"/>
<evidence type="ECO:0000313" key="2">
    <source>
        <dbReference type="EMBL" id="CAD8822060.1"/>
    </source>
</evidence>
<accession>A0A7S1ESZ1</accession>
<feature type="signal peptide" evidence="1">
    <location>
        <begin position="1"/>
        <end position="20"/>
    </location>
</feature>
<sequence>MNKFVLFLVVVSLVCIGALGESVDGEKVIELKRGERMVSLPTEKILLHDGEAEIRHELKVIAPHKYQLHTATIWTNYPNIITDHHVEVVEDDDTNHIWKSGHSKEYNISCSFEFEGEVGEAIFVLILQLYPGKSGDSKGNPRSAQYWYIAGRFEVGGMIFRAVDSIHGTQRITSGDSNTLYLNPSLHFNTEQLHKETIPEMNRKSVPNHALFPALILPNNIVPLRVEMNALDQCAGFKSLFECLESTLEIHVEFEFKENHETVLWNTADCKIGTSWNKMEMDTGQCGIGFVDDGSMFLIKVHQRNAQNGLIRIHFIWHALHLQEEPYFTSLNILIDPDSE</sequence>
<reference evidence="2" key="1">
    <citation type="submission" date="2021-01" db="EMBL/GenBank/DDBJ databases">
        <authorList>
            <person name="Corre E."/>
            <person name="Pelletier E."/>
            <person name="Niang G."/>
            <person name="Scheremetjew M."/>
            <person name="Finn R."/>
            <person name="Kale V."/>
            <person name="Holt S."/>
            <person name="Cochrane G."/>
            <person name="Meng A."/>
            <person name="Brown T."/>
            <person name="Cohen L."/>
        </authorList>
    </citation>
    <scope>NUCLEOTIDE SEQUENCE</scope>
    <source>
        <strain evidence="2">CCMP3278</strain>
    </source>
</reference>
<name>A0A7S1ESZ1_9RHOD</name>
<feature type="chain" id="PRO_5030833520" evidence="1">
    <location>
        <begin position="21"/>
        <end position="340"/>
    </location>
</feature>
<protein>
    <submittedName>
        <fullName evidence="2">Uncharacterized protein</fullName>
    </submittedName>
</protein>
<evidence type="ECO:0000256" key="1">
    <source>
        <dbReference type="SAM" id="SignalP"/>
    </source>
</evidence>
<gene>
    <name evidence="2" type="ORF">TOLI1172_LOCUS6456</name>
</gene>
<keyword evidence="1" id="KW-0732">Signal</keyword>
<proteinExistence type="predicted"/>